<dbReference type="GeneID" id="30191307"/>
<reference evidence="2 3" key="1">
    <citation type="submission" date="2016-06" db="EMBL/GenBank/DDBJ databases">
        <title>Evolution of pathogenesis and genome organization in the Tremellales.</title>
        <authorList>
            <person name="Cuomo C."/>
            <person name="Litvintseva A."/>
            <person name="Heitman J."/>
            <person name="Chen Y."/>
            <person name="Sun S."/>
            <person name="Springer D."/>
            <person name="Dromer F."/>
            <person name="Young S."/>
            <person name="Zeng Q."/>
            <person name="Chapman S."/>
            <person name="Gujja S."/>
            <person name="Saif S."/>
            <person name="Birren B."/>
        </authorList>
    </citation>
    <scope>NUCLEOTIDE SEQUENCE [LARGE SCALE GENOMIC DNA]</scope>
    <source>
        <strain evidence="2 3">CBS 7118</strain>
    </source>
</reference>
<protein>
    <submittedName>
        <fullName evidence="2">Uncharacterized protein</fullName>
    </submittedName>
</protein>
<name>A0A1E3JX50_9TREE</name>
<proteinExistence type="predicted"/>
<feature type="compositionally biased region" description="Basic and acidic residues" evidence="1">
    <location>
        <begin position="57"/>
        <end position="70"/>
    </location>
</feature>
<feature type="region of interest" description="Disordered" evidence="1">
    <location>
        <begin position="1"/>
        <end position="21"/>
    </location>
</feature>
<keyword evidence="3" id="KW-1185">Reference proteome</keyword>
<evidence type="ECO:0000256" key="1">
    <source>
        <dbReference type="SAM" id="MobiDB-lite"/>
    </source>
</evidence>
<feature type="region of interest" description="Disordered" evidence="1">
    <location>
        <begin position="57"/>
        <end position="76"/>
    </location>
</feature>
<dbReference type="EMBL" id="AWGH01000004">
    <property type="protein sequence ID" value="ODO05401.1"/>
    <property type="molecule type" value="Genomic_DNA"/>
</dbReference>
<dbReference type="AlphaFoldDB" id="A0A1E3JX50"/>
<dbReference type="RefSeq" id="XP_019034056.1">
    <property type="nucleotide sequence ID" value="XM_019174249.1"/>
</dbReference>
<sequence>MSHTENITIENKAGSVGEGGHNSKYAYGPWEKLKFEISVEGEEPFTDDAIYHFVDDKDAEPGDDARKSEAEVQGVDESAVSITSLTRYQSVPGTEDDEQTWKALSYVTGGAPEEIKITNWSQLCICEKPDCTLRLVPTELAEYIIEDISRDMSVAEV</sequence>
<gene>
    <name evidence="2" type="ORF">L198_02094</name>
</gene>
<evidence type="ECO:0000313" key="3">
    <source>
        <dbReference type="Proteomes" id="UP000094819"/>
    </source>
</evidence>
<comment type="caution">
    <text evidence="2">The sequence shown here is derived from an EMBL/GenBank/DDBJ whole genome shotgun (WGS) entry which is preliminary data.</text>
</comment>
<dbReference type="OrthoDB" id="10342973at2759"/>
<accession>A0A1E3JX50</accession>
<evidence type="ECO:0000313" key="2">
    <source>
        <dbReference type="EMBL" id="ODO05401.1"/>
    </source>
</evidence>
<organism evidence="2 3">
    <name type="scientific">Cryptococcus wingfieldii CBS 7118</name>
    <dbReference type="NCBI Taxonomy" id="1295528"/>
    <lineage>
        <taxon>Eukaryota</taxon>
        <taxon>Fungi</taxon>
        <taxon>Dikarya</taxon>
        <taxon>Basidiomycota</taxon>
        <taxon>Agaricomycotina</taxon>
        <taxon>Tremellomycetes</taxon>
        <taxon>Tremellales</taxon>
        <taxon>Cryptococcaceae</taxon>
        <taxon>Cryptococcus</taxon>
    </lineage>
</organism>
<dbReference type="Proteomes" id="UP000094819">
    <property type="component" value="Unassembled WGS sequence"/>
</dbReference>